<evidence type="ECO:0000313" key="2">
    <source>
        <dbReference type="EMBL" id="KAK7959788.1"/>
    </source>
</evidence>
<comment type="caution">
    <text evidence="2">The sequence shown here is derived from an EMBL/GenBank/DDBJ whole genome shotgun (WGS) entry which is preliminary data.</text>
</comment>
<name>A0ABR1QN52_9PEZI</name>
<dbReference type="GeneID" id="92073926"/>
<sequence length="98" mass="10351">MVDSLQSMFASGGQSTVALVFLGRRKIFRTPLGVRLKLQASLFSFPWTGSAGSGSEVPVPVVALRRAAPSSSDAPRFFSGAGPRGSRGRSNRLGRTLI</sequence>
<proteinExistence type="predicted"/>
<dbReference type="RefSeq" id="XP_066703491.1">
    <property type="nucleotide sequence ID" value="XM_066840864.1"/>
</dbReference>
<evidence type="ECO:0000256" key="1">
    <source>
        <dbReference type="SAM" id="MobiDB-lite"/>
    </source>
</evidence>
<reference evidence="2 3" key="1">
    <citation type="submission" date="2023-01" db="EMBL/GenBank/DDBJ databases">
        <title>Analysis of 21 Apiospora genomes using comparative genomics revels a genus with tremendous synthesis potential of carbohydrate active enzymes and secondary metabolites.</title>
        <authorList>
            <person name="Sorensen T."/>
        </authorList>
    </citation>
    <scope>NUCLEOTIDE SEQUENCE [LARGE SCALE GENOMIC DNA]</scope>
    <source>
        <strain evidence="2 3">CBS 24483</strain>
    </source>
</reference>
<protein>
    <submittedName>
        <fullName evidence="2">Uncharacterized protein</fullName>
    </submittedName>
</protein>
<evidence type="ECO:0000313" key="3">
    <source>
        <dbReference type="Proteomes" id="UP001391051"/>
    </source>
</evidence>
<keyword evidence="3" id="KW-1185">Reference proteome</keyword>
<organism evidence="2 3">
    <name type="scientific">Apiospora aurea</name>
    <dbReference type="NCBI Taxonomy" id="335848"/>
    <lineage>
        <taxon>Eukaryota</taxon>
        <taxon>Fungi</taxon>
        <taxon>Dikarya</taxon>
        <taxon>Ascomycota</taxon>
        <taxon>Pezizomycotina</taxon>
        <taxon>Sordariomycetes</taxon>
        <taxon>Xylariomycetidae</taxon>
        <taxon>Amphisphaeriales</taxon>
        <taxon>Apiosporaceae</taxon>
        <taxon>Apiospora</taxon>
    </lineage>
</organism>
<dbReference type="EMBL" id="JAQQWE010000003">
    <property type="protein sequence ID" value="KAK7959788.1"/>
    <property type="molecule type" value="Genomic_DNA"/>
</dbReference>
<gene>
    <name evidence="2" type="ORF">PG986_004642</name>
</gene>
<dbReference type="Proteomes" id="UP001391051">
    <property type="component" value="Unassembled WGS sequence"/>
</dbReference>
<accession>A0ABR1QN52</accession>
<feature type="region of interest" description="Disordered" evidence="1">
    <location>
        <begin position="67"/>
        <end position="98"/>
    </location>
</feature>